<feature type="transmembrane region" description="Helical" evidence="5">
    <location>
        <begin position="327"/>
        <end position="349"/>
    </location>
</feature>
<dbReference type="AlphaFoldDB" id="A0A2S6AWR0"/>
<evidence type="ECO:0000313" key="7">
    <source>
        <dbReference type="EMBL" id="PPJ39686.1"/>
    </source>
</evidence>
<comment type="caution">
    <text evidence="7">The sequence shown here is derived from an EMBL/GenBank/DDBJ whole genome shotgun (WGS) entry which is preliminary data.</text>
</comment>
<gene>
    <name evidence="7" type="ORF">C5E45_00530</name>
</gene>
<evidence type="ECO:0000256" key="3">
    <source>
        <dbReference type="ARBA" id="ARBA00022989"/>
    </source>
</evidence>
<dbReference type="InterPro" id="IPR010432">
    <property type="entry name" value="RDD"/>
</dbReference>
<evidence type="ECO:0000256" key="5">
    <source>
        <dbReference type="SAM" id="Phobius"/>
    </source>
</evidence>
<feature type="transmembrane region" description="Helical" evidence="5">
    <location>
        <begin position="242"/>
        <end position="264"/>
    </location>
</feature>
<name>A0A2S6AWR0_9NOCA</name>
<dbReference type="Proteomes" id="UP000239874">
    <property type="component" value="Unassembled WGS sequence"/>
</dbReference>
<feature type="transmembrane region" description="Helical" evidence="5">
    <location>
        <begin position="31"/>
        <end position="49"/>
    </location>
</feature>
<evidence type="ECO:0000256" key="1">
    <source>
        <dbReference type="ARBA" id="ARBA00004141"/>
    </source>
</evidence>
<proteinExistence type="predicted"/>
<keyword evidence="4 5" id="KW-0472">Membrane</keyword>
<feature type="transmembrane region" description="Helical" evidence="5">
    <location>
        <begin position="276"/>
        <end position="294"/>
    </location>
</feature>
<keyword evidence="3 5" id="KW-1133">Transmembrane helix</keyword>
<dbReference type="OrthoDB" id="3638319at2"/>
<dbReference type="Pfam" id="PF06271">
    <property type="entry name" value="RDD"/>
    <property type="match status" value="1"/>
</dbReference>
<evidence type="ECO:0000256" key="4">
    <source>
        <dbReference type="ARBA" id="ARBA00023136"/>
    </source>
</evidence>
<reference evidence="7 8" key="1">
    <citation type="submission" date="2018-02" db="EMBL/GenBank/DDBJ databases">
        <title>8 Nocardia nova and 1 Nocardia cyriacigeorgica strain used for evolution to TMP-SMX.</title>
        <authorList>
            <person name="Mehta H."/>
            <person name="Weng J."/>
            <person name="Shamoo Y."/>
        </authorList>
    </citation>
    <scope>NUCLEOTIDE SEQUENCE [LARGE SCALE GENOMIC DNA]</scope>
    <source>
        <strain evidence="7 8">MDA3139</strain>
    </source>
</reference>
<evidence type="ECO:0000259" key="6">
    <source>
        <dbReference type="Pfam" id="PF06271"/>
    </source>
</evidence>
<sequence length="369" mass="40740">MTGSITTSPPPAIHCPATRSAMRRMGWPRTLGLLIGLACAPLCVLLVALRDSASSHAARTALSLAMMVAAVVFTIGITVGGGMVWIHRRRKRALRRNPWTVWPINYISTGRYEWVELLDPQRQPISALISSTWRKDIGKLVGHETTEVWFAGDPQKYGVISRPGGGDLRYAYYSPSRQPPRFTFRAPGREREQRPSGYVMAERNGRMVMEQTGRAAPESIRHGSRSDPNYPSPRMVRRVSAFVLDATIHLACGVTLGVLASPHFSTAALRAGDREHLGLNIGLVVLGWLAASLVDRVVIQAVVHTTVGKSLFGLVALRPDTGRYPSFGRLLAIWLFDVYLPLAIIGNGIGPDHPEHYFLTAVRRRDIRE</sequence>
<dbReference type="EMBL" id="PSZC01000001">
    <property type="protein sequence ID" value="PPJ39686.1"/>
    <property type="molecule type" value="Genomic_DNA"/>
</dbReference>
<protein>
    <recommendedName>
        <fullName evidence="6">RDD domain-containing protein</fullName>
    </recommendedName>
</protein>
<organism evidence="7 8">
    <name type="scientific">Nocardia nova</name>
    <dbReference type="NCBI Taxonomy" id="37330"/>
    <lineage>
        <taxon>Bacteria</taxon>
        <taxon>Bacillati</taxon>
        <taxon>Actinomycetota</taxon>
        <taxon>Actinomycetes</taxon>
        <taxon>Mycobacteriales</taxon>
        <taxon>Nocardiaceae</taxon>
        <taxon>Nocardia</taxon>
    </lineage>
</organism>
<evidence type="ECO:0000313" key="8">
    <source>
        <dbReference type="Proteomes" id="UP000239874"/>
    </source>
</evidence>
<accession>A0A2S6AWR0</accession>
<comment type="subcellular location">
    <subcellularLocation>
        <location evidence="1">Membrane</location>
        <topology evidence="1">Multi-pass membrane protein</topology>
    </subcellularLocation>
</comment>
<keyword evidence="2 5" id="KW-0812">Transmembrane</keyword>
<evidence type="ECO:0000256" key="2">
    <source>
        <dbReference type="ARBA" id="ARBA00022692"/>
    </source>
</evidence>
<feature type="domain" description="RDD" evidence="6">
    <location>
        <begin position="233"/>
        <end position="335"/>
    </location>
</feature>
<dbReference type="GO" id="GO:0016020">
    <property type="term" value="C:membrane"/>
    <property type="evidence" value="ECO:0007669"/>
    <property type="project" value="UniProtKB-SubCell"/>
</dbReference>
<feature type="transmembrane region" description="Helical" evidence="5">
    <location>
        <begin position="61"/>
        <end position="86"/>
    </location>
</feature>